<gene>
    <name evidence="1" type="ORF">OCBIM_22018993mg</name>
</gene>
<reference evidence="1" key="1">
    <citation type="submission" date="2015-07" db="EMBL/GenBank/DDBJ databases">
        <title>MeaNS - Measles Nucleotide Surveillance Program.</title>
        <authorList>
            <person name="Tran T."/>
            <person name="Druce J."/>
        </authorList>
    </citation>
    <scope>NUCLEOTIDE SEQUENCE</scope>
    <source>
        <strain evidence="1">UCB-OBI-ISO-001</strain>
        <tissue evidence="1">Gonad</tissue>
    </source>
</reference>
<sequence>NSSNNGKRSDSGTKILIANTVGDSAQLRIFVRGIDEHFIITEELLGLESMKNTATDKGLFECIVDCVEKKCLVMEQIGKNYNRWSQSISWKNVENICKAALDLKHMVNLVLSVVNTIRARDM</sequence>
<accession>A0A0L8HB33</accession>
<protein>
    <recommendedName>
        <fullName evidence="2">DUF4371 domain-containing protein</fullName>
    </recommendedName>
</protein>
<evidence type="ECO:0000313" key="1">
    <source>
        <dbReference type="EMBL" id="KOF86259.1"/>
    </source>
</evidence>
<feature type="non-terminal residue" evidence="1">
    <location>
        <position position="1"/>
    </location>
</feature>
<dbReference type="EMBL" id="KQ418708">
    <property type="protein sequence ID" value="KOF86259.1"/>
    <property type="molecule type" value="Genomic_DNA"/>
</dbReference>
<evidence type="ECO:0008006" key="2">
    <source>
        <dbReference type="Google" id="ProtNLM"/>
    </source>
</evidence>
<proteinExistence type="predicted"/>
<organism evidence="1">
    <name type="scientific">Octopus bimaculoides</name>
    <name type="common">California two-spotted octopus</name>
    <dbReference type="NCBI Taxonomy" id="37653"/>
    <lineage>
        <taxon>Eukaryota</taxon>
        <taxon>Metazoa</taxon>
        <taxon>Spiralia</taxon>
        <taxon>Lophotrochozoa</taxon>
        <taxon>Mollusca</taxon>
        <taxon>Cephalopoda</taxon>
        <taxon>Coleoidea</taxon>
        <taxon>Octopodiformes</taxon>
        <taxon>Octopoda</taxon>
        <taxon>Incirrata</taxon>
        <taxon>Octopodidae</taxon>
        <taxon>Octopus</taxon>
    </lineage>
</organism>
<name>A0A0L8HB33_OCTBM</name>
<dbReference type="AlphaFoldDB" id="A0A0L8HB33"/>